<accession>A0A6A4Q5W1</accession>
<gene>
    <name evidence="2" type="ORF">Lalb_Chr08g0243071</name>
</gene>
<dbReference type="EMBL" id="WOCE01000008">
    <property type="protein sequence ID" value="KAE9609140.1"/>
    <property type="molecule type" value="Genomic_DNA"/>
</dbReference>
<evidence type="ECO:0000313" key="2">
    <source>
        <dbReference type="EMBL" id="KAE9609140.1"/>
    </source>
</evidence>
<comment type="caution">
    <text evidence="2">The sequence shown here is derived from an EMBL/GenBank/DDBJ whole genome shotgun (WGS) entry which is preliminary data.</text>
</comment>
<protein>
    <submittedName>
        <fullName evidence="2">Uncharacterized protein</fullName>
    </submittedName>
</protein>
<dbReference type="Proteomes" id="UP000447434">
    <property type="component" value="Chromosome 8"/>
</dbReference>
<keyword evidence="3" id="KW-1185">Reference proteome</keyword>
<organism evidence="2 3">
    <name type="scientific">Lupinus albus</name>
    <name type="common">White lupine</name>
    <name type="synonym">Lupinus termis</name>
    <dbReference type="NCBI Taxonomy" id="3870"/>
    <lineage>
        <taxon>Eukaryota</taxon>
        <taxon>Viridiplantae</taxon>
        <taxon>Streptophyta</taxon>
        <taxon>Embryophyta</taxon>
        <taxon>Tracheophyta</taxon>
        <taxon>Spermatophyta</taxon>
        <taxon>Magnoliopsida</taxon>
        <taxon>eudicotyledons</taxon>
        <taxon>Gunneridae</taxon>
        <taxon>Pentapetalae</taxon>
        <taxon>rosids</taxon>
        <taxon>fabids</taxon>
        <taxon>Fabales</taxon>
        <taxon>Fabaceae</taxon>
        <taxon>Papilionoideae</taxon>
        <taxon>50 kb inversion clade</taxon>
        <taxon>genistoids sensu lato</taxon>
        <taxon>core genistoids</taxon>
        <taxon>Genisteae</taxon>
        <taxon>Lupinus</taxon>
    </lineage>
</organism>
<keyword evidence="1" id="KW-0732">Signal</keyword>
<proteinExistence type="predicted"/>
<feature type="chain" id="PRO_5025354412" evidence="1">
    <location>
        <begin position="23"/>
        <end position="55"/>
    </location>
</feature>
<name>A0A6A4Q5W1_LUPAL</name>
<sequence length="55" mass="6565">MKMMLTLFFILPMQIALDMVRCASYNPAERSTYIIINVRDNHAFNVIIEYIKFTY</sequence>
<feature type="signal peptide" evidence="1">
    <location>
        <begin position="1"/>
        <end position="22"/>
    </location>
</feature>
<dbReference type="AlphaFoldDB" id="A0A6A4Q5W1"/>
<evidence type="ECO:0000256" key="1">
    <source>
        <dbReference type="SAM" id="SignalP"/>
    </source>
</evidence>
<reference evidence="3" key="1">
    <citation type="journal article" date="2020" name="Nat. Commun.">
        <title>Genome sequence of the cluster root forming white lupin.</title>
        <authorList>
            <person name="Hufnagel B."/>
            <person name="Marques A."/>
            <person name="Soriano A."/>
            <person name="Marques L."/>
            <person name="Divol F."/>
            <person name="Doumas P."/>
            <person name="Sallet E."/>
            <person name="Mancinotti D."/>
            <person name="Carrere S."/>
            <person name="Marande W."/>
            <person name="Arribat S."/>
            <person name="Keller J."/>
            <person name="Huneau C."/>
            <person name="Blein T."/>
            <person name="Aime D."/>
            <person name="Laguerre M."/>
            <person name="Taylor J."/>
            <person name="Schubert V."/>
            <person name="Nelson M."/>
            <person name="Geu-Flores F."/>
            <person name="Crespi M."/>
            <person name="Gallardo-Guerrero K."/>
            <person name="Delaux P.-M."/>
            <person name="Salse J."/>
            <person name="Berges H."/>
            <person name="Guyot R."/>
            <person name="Gouzy J."/>
            <person name="Peret B."/>
        </authorList>
    </citation>
    <scope>NUCLEOTIDE SEQUENCE [LARGE SCALE GENOMIC DNA]</scope>
    <source>
        <strain evidence="3">cv. Amiga</strain>
    </source>
</reference>
<evidence type="ECO:0000313" key="3">
    <source>
        <dbReference type="Proteomes" id="UP000447434"/>
    </source>
</evidence>